<dbReference type="AlphaFoldDB" id="A0A1G4G6Y9"/>
<name>A0A1G4G6Y9_9BACT</name>
<proteinExistence type="predicted"/>
<reference evidence="1 2" key="1">
    <citation type="submission" date="2016-08" db="EMBL/GenBank/DDBJ databases">
        <authorList>
            <person name="Seilhamer J.J."/>
        </authorList>
    </citation>
    <scope>NUCLEOTIDE SEQUENCE [LARGE SCALE GENOMIC DNA]</scope>
    <source>
        <strain evidence="1">ING2-E5A</strain>
    </source>
</reference>
<accession>A0A1G4G6Y9</accession>
<sequence length="56" mass="6184">MQKYRVSINFTTDTCNCFIEGVVIFTKKDVISQLAGSSLRQAAECNLLCGEVIDPI</sequence>
<gene>
    <name evidence="1" type="ORF">ING2E5A_1483</name>
</gene>
<evidence type="ECO:0000313" key="1">
    <source>
        <dbReference type="EMBL" id="SCM57733.1"/>
    </source>
</evidence>
<keyword evidence="2" id="KW-1185">Reference proteome</keyword>
<dbReference type="Proteomes" id="UP000178485">
    <property type="component" value="Chromosome i"/>
</dbReference>
<dbReference type="STRING" id="1642646.ING2E5A_1483"/>
<evidence type="ECO:0000313" key="2">
    <source>
        <dbReference type="Proteomes" id="UP000178485"/>
    </source>
</evidence>
<dbReference type="EMBL" id="LT608328">
    <property type="protein sequence ID" value="SCM57733.1"/>
    <property type="molecule type" value="Genomic_DNA"/>
</dbReference>
<dbReference type="KEGG" id="pmuc:ING2E5A_1483"/>
<protein>
    <submittedName>
        <fullName evidence="1">Uncharacterized protein</fullName>
    </submittedName>
</protein>
<organism evidence="1 2">
    <name type="scientific">Petrimonas mucosa</name>
    <dbReference type="NCBI Taxonomy" id="1642646"/>
    <lineage>
        <taxon>Bacteria</taxon>
        <taxon>Pseudomonadati</taxon>
        <taxon>Bacteroidota</taxon>
        <taxon>Bacteroidia</taxon>
        <taxon>Bacteroidales</taxon>
        <taxon>Dysgonomonadaceae</taxon>
        <taxon>Petrimonas</taxon>
    </lineage>
</organism>